<gene>
    <name evidence="2" type="ORF">D0817_25645</name>
</gene>
<dbReference type="AlphaFoldDB" id="A0A433ZZP9"/>
<feature type="non-terminal residue" evidence="2">
    <location>
        <position position="1"/>
    </location>
</feature>
<keyword evidence="3" id="KW-1185">Reference proteome</keyword>
<dbReference type="Proteomes" id="UP000288102">
    <property type="component" value="Unassembled WGS sequence"/>
</dbReference>
<evidence type="ECO:0000313" key="3">
    <source>
        <dbReference type="Proteomes" id="UP000288102"/>
    </source>
</evidence>
<name>A0A433ZZP9_9FLAO</name>
<accession>A0A433ZZP9</accession>
<feature type="non-terminal residue" evidence="2">
    <location>
        <position position="108"/>
    </location>
</feature>
<dbReference type="EMBL" id="QWDM01000157">
    <property type="protein sequence ID" value="RUT67591.1"/>
    <property type="molecule type" value="Genomic_DNA"/>
</dbReference>
<proteinExistence type="predicted"/>
<protein>
    <submittedName>
        <fullName evidence="2">DUF4124 domain-containing protein</fullName>
    </submittedName>
</protein>
<dbReference type="InterPro" id="IPR025392">
    <property type="entry name" value="DUF4124"/>
</dbReference>
<comment type="caution">
    <text evidence="2">The sequence shown here is derived from an EMBL/GenBank/DDBJ whole genome shotgun (WGS) entry which is preliminary data.</text>
</comment>
<dbReference type="Pfam" id="PF13511">
    <property type="entry name" value="DUF4124"/>
    <property type="match status" value="1"/>
</dbReference>
<evidence type="ECO:0000313" key="2">
    <source>
        <dbReference type="EMBL" id="RUT67591.1"/>
    </source>
</evidence>
<evidence type="ECO:0000259" key="1">
    <source>
        <dbReference type="Pfam" id="PF13511"/>
    </source>
</evidence>
<feature type="domain" description="DUF4124" evidence="1">
    <location>
        <begin position="57"/>
        <end position="105"/>
    </location>
</feature>
<sequence>ALALVFTRRKIIRQAGSACGNERKSVPVPGKVASLKTRSNIMNTTALKHTIFLAGMMVASMTFAGQDVIKCVDSGGNVTLTDTACGNGVEVAREPVAVETDYAAEVAL</sequence>
<organism evidence="2 3">
    <name type="scientific">Flavobacterium cupreum</name>
    <dbReference type="NCBI Taxonomy" id="2133766"/>
    <lineage>
        <taxon>Bacteria</taxon>
        <taxon>Pseudomonadati</taxon>
        <taxon>Bacteroidota</taxon>
        <taxon>Flavobacteriia</taxon>
        <taxon>Flavobacteriales</taxon>
        <taxon>Flavobacteriaceae</taxon>
        <taxon>Flavobacterium</taxon>
    </lineage>
</organism>
<reference evidence="3" key="1">
    <citation type="journal article" date="2019" name="Syst. Appl. Microbiol.">
        <title>Flavobacterium circumlabens sp. nov. and Flavobacterium cupreum sp. nov., two psychrotrophic species isolated from Antarctic environmental samples.</title>
        <authorList>
            <person name="Kralova S."/>
            <person name="Busse H.-J."/>
            <person name="Svec P."/>
            <person name="Maslanova I."/>
            <person name="Stankova E."/>
            <person name="Bartak M."/>
            <person name="Sedlacek I."/>
        </authorList>
    </citation>
    <scope>NUCLEOTIDE SEQUENCE [LARGE SCALE GENOMIC DNA]</scope>
    <source>
        <strain evidence="3">CCM 8825</strain>
    </source>
</reference>